<comment type="cofactor">
    <cofactor evidence="1">
        <name>Fe cation</name>
        <dbReference type="ChEBI" id="CHEBI:24875"/>
    </cofactor>
</comment>
<protein>
    <submittedName>
        <fullName evidence="6">1,2-propanediol oxidoreductase</fullName>
    </submittedName>
</protein>
<dbReference type="HOGENOM" id="CLU_007207_0_0_6"/>
<organism evidence="6 7">
    <name type="scientific">Citrobacter amalonaticus Y19</name>
    <dbReference type="NCBI Taxonomy" id="1261127"/>
    <lineage>
        <taxon>Bacteria</taxon>
        <taxon>Pseudomonadati</taxon>
        <taxon>Pseudomonadota</taxon>
        <taxon>Gammaproteobacteria</taxon>
        <taxon>Enterobacterales</taxon>
        <taxon>Enterobacteriaceae</taxon>
        <taxon>Citrobacter</taxon>
    </lineage>
</organism>
<dbReference type="EMBL" id="CP011132">
    <property type="protein sequence ID" value="AKE58514.1"/>
    <property type="molecule type" value="Genomic_DNA"/>
</dbReference>
<dbReference type="InterPro" id="IPR056798">
    <property type="entry name" value="ADH_Fe_C"/>
</dbReference>
<gene>
    <name evidence="6" type="ORF">F384_04810</name>
</gene>
<comment type="similarity">
    <text evidence="2">Belongs to the iron-containing alcohol dehydrogenase family.</text>
</comment>
<dbReference type="PANTHER" id="PTHR11496">
    <property type="entry name" value="ALCOHOL DEHYDROGENASE"/>
    <property type="match status" value="1"/>
</dbReference>
<dbReference type="Gene3D" id="1.20.1090.10">
    <property type="entry name" value="Dehydroquinate synthase-like - alpha domain"/>
    <property type="match status" value="1"/>
</dbReference>
<dbReference type="NCBIfam" id="NF007911">
    <property type="entry name" value="PRK10624.1"/>
    <property type="match status" value="1"/>
</dbReference>
<dbReference type="NCBIfam" id="TIGR02638">
    <property type="entry name" value="lactal_redase"/>
    <property type="match status" value="1"/>
</dbReference>
<dbReference type="OrthoDB" id="9815791at2"/>
<evidence type="ECO:0000259" key="4">
    <source>
        <dbReference type="Pfam" id="PF00465"/>
    </source>
</evidence>
<evidence type="ECO:0000256" key="1">
    <source>
        <dbReference type="ARBA" id="ARBA00001962"/>
    </source>
</evidence>
<dbReference type="PROSITE" id="PS00060">
    <property type="entry name" value="ADH_IRON_2"/>
    <property type="match status" value="1"/>
</dbReference>
<dbReference type="Pfam" id="PF25137">
    <property type="entry name" value="ADH_Fe_C"/>
    <property type="match status" value="1"/>
</dbReference>
<dbReference type="InterPro" id="IPR001670">
    <property type="entry name" value="ADH_Fe/GldA"/>
</dbReference>
<dbReference type="Pfam" id="PF00465">
    <property type="entry name" value="Fe-ADH"/>
    <property type="match status" value="1"/>
</dbReference>
<dbReference type="PROSITE" id="PS00913">
    <property type="entry name" value="ADH_IRON_1"/>
    <property type="match status" value="1"/>
</dbReference>
<feature type="domain" description="Fe-containing alcohol dehydrogenase-like C-terminal" evidence="5">
    <location>
        <begin position="190"/>
        <end position="383"/>
    </location>
</feature>
<evidence type="ECO:0000313" key="6">
    <source>
        <dbReference type="EMBL" id="AKE58514.1"/>
    </source>
</evidence>
<dbReference type="RefSeq" id="WP_046478816.1">
    <property type="nucleotide sequence ID" value="NZ_CP011132.1"/>
</dbReference>
<proteinExistence type="inferred from homology"/>
<dbReference type="SUPFAM" id="SSF56796">
    <property type="entry name" value="Dehydroquinate synthase-like"/>
    <property type="match status" value="1"/>
</dbReference>
<dbReference type="KEGG" id="cama:F384_04810"/>
<dbReference type="Gene3D" id="3.40.50.1970">
    <property type="match status" value="1"/>
</dbReference>
<keyword evidence="3" id="KW-0560">Oxidoreductase</keyword>
<dbReference type="PATRIC" id="fig|1261127.3.peg.981"/>
<sequence>MTQRMILNETAWFGRGCRGQLINELTRRGFTRALIVTDSGLVKCGIVGKITTQLDEAGFAWTLFDRVVPNPGITVVQEGVETFRASGADVLIAVGGGSPQDTCKAIGIIINNPEFADVRSLEGFAETTRPCVPIIALPTTAGTAAEVTINYVITDEAQQRKFVCIDPHDIPQVALVDADLMDAMPGSLKAATGIDALTHAIEGYITRGAWELPDALHLKAIEMIARSLRNAVAGDADAMEKMALAQYIAGMGFSNVGLGLVHGMAHPLGAFYNTPHGVANAILLPQVMAWNAPCTGEKYRDIAQAMAIPDAATLPLEEVRQAAVDAVYQLNHDVGIPASLREIGMNQDDIPQLALAAFNDVCTGGNPRPATEDDIATLYQQAFNGVNRQ</sequence>
<dbReference type="FunFam" id="3.40.50.1970:FF:000003">
    <property type="entry name" value="Alcohol dehydrogenase, iron-containing"/>
    <property type="match status" value="1"/>
</dbReference>
<dbReference type="InterPro" id="IPR039697">
    <property type="entry name" value="Alcohol_dehydrogenase_Fe"/>
</dbReference>
<evidence type="ECO:0000313" key="7">
    <source>
        <dbReference type="Proteomes" id="UP000034085"/>
    </source>
</evidence>
<dbReference type="AlphaFoldDB" id="A0A0F6TTT9"/>
<dbReference type="Proteomes" id="UP000034085">
    <property type="component" value="Chromosome"/>
</dbReference>
<dbReference type="InterPro" id="IPR013460">
    <property type="entry name" value="Lactal_redase"/>
</dbReference>
<evidence type="ECO:0000256" key="3">
    <source>
        <dbReference type="ARBA" id="ARBA00023002"/>
    </source>
</evidence>
<dbReference type="GO" id="GO:0004022">
    <property type="term" value="F:alcohol dehydrogenase (NAD+) activity"/>
    <property type="evidence" value="ECO:0007669"/>
    <property type="project" value="TreeGrafter"/>
</dbReference>
<dbReference type="FunFam" id="1.20.1090.10:FF:000001">
    <property type="entry name" value="Aldehyde-alcohol dehydrogenase"/>
    <property type="match status" value="1"/>
</dbReference>
<reference evidence="6 7" key="1">
    <citation type="journal article" date="2013" name="Appl. Microbiol. Biotechnol.">
        <title>Glycerol assimilation and production of 1,3-propanediol by Citrobacter amalonaticus Y19.</title>
        <authorList>
            <person name="Ainala S.K."/>
            <person name="Ashok S."/>
            <person name="Ko Y."/>
            <person name="Park S."/>
        </authorList>
    </citation>
    <scope>NUCLEOTIDE SEQUENCE [LARGE SCALE GENOMIC DNA]</scope>
    <source>
        <strain evidence="6 7">Y19</strain>
    </source>
</reference>
<name>A0A0F6TTT9_CITAM</name>
<feature type="domain" description="Alcohol dehydrogenase iron-type/glycerol dehydrogenase GldA" evidence="4">
    <location>
        <begin position="11"/>
        <end position="177"/>
    </location>
</feature>
<dbReference type="PANTHER" id="PTHR11496:SF106">
    <property type="entry name" value="LACTALDEHYDE REDUCTASE"/>
    <property type="match status" value="1"/>
</dbReference>
<dbReference type="InterPro" id="IPR018211">
    <property type="entry name" value="ADH_Fe_CS"/>
</dbReference>
<dbReference type="GO" id="GO:0046872">
    <property type="term" value="F:metal ion binding"/>
    <property type="evidence" value="ECO:0007669"/>
    <property type="project" value="InterPro"/>
</dbReference>
<dbReference type="CDD" id="cd08176">
    <property type="entry name" value="LPO"/>
    <property type="match status" value="1"/>
</dbReference>
<evidence type="ECO:0000256" key="2">
    <source>
        <dbReference type="ARBA" id="ARBA00007358"/>
    </source>
</evidence>
<accession>A0A0F6TTT9</accession>
<evidence type="ECO:0000259" key="5">
    <source>
        <dbReference type="Pfam" id="PF25137"/>
    </source>
</evidence>